<organism evidence="4 5">
    <name type="scientific">Lawsonibacter hominis</name>
    <dbReference type="NCBI Taxonomy" id="2763053"/>
    <lineage>
        <taxon>Bacteria</taxon>
        <taxon>Bacillati</taxon>
        <taxon>Bacillota</taxon>
        <taxon>Clostridia</taxon>
        <taxon>Eubacteriales</taxon>
        <taxon>Oscillospiraceae</taxon>
        <taxon>Lawsonibacter</taxon>
    </lineage>
</organism>
<feature type="domain" description="Fe-containing alcohol dehydrogenase-like C-terminal" evidence="3">
    <location>
        <begin position="169"/>
        <end position="362"/>
    </location>
</feature>
<dbReference type="InterPro" id="IPR018211">
    <property type="entry name" value="ADH_Fe_CS"/>
</dbReference>
<dbReference type="InterPro" id="IPR001670">
    <property type="entry name" value="ADH_Fe/GldA"/>
</dbReference>
<dbReference type="EMBL" id="JACOPP010000024">
    <property type="protein sequence ID" value="MBC5734749.1"/>
    <property type="molecule type" value="Genomic_DNA"/>
</dbReference>
<dbReference type="Pfam" id="PF25137">
    <property type="entry name" value="ADH_Fe_C"/>
    <property type="match status" value="1"/>
</dbReference>
<evidence type="ECO:0000259" key="3">
    <source>
        <dbReference type="Pfam" id="PF25137"/>
    </source>
</evidence>
<evidence type="ECO:0000313" key="4">
    <source>
        <dbReference type="EMBL" id="MBC5734749.1"/>
    </source>
</evidence>
<dbReference type="InterPro" id="IPR039697">
    <property type="entry name" value="Alcohol_dehydrogenase_Fe"/>
</dbReference>
<dbReference type="AlphaFoldDB" id="A0A8J6MB75"/>
<keyword evidence="5" id="KW-1185">Reference proteome</keyword>
<dbReference type="PROSITE" id="PS00913">
    <property type="entry name" value="ADH_IRON_1"/>
    <property type="match status" value="1"/>
</dbReference>
<name>A0A8J6MB75_9FIRM</name>
<evidence type="ECO:0000256" key="1">
    <source>
        <dbReference type="ARBA" id="ARBA00023002"/>
    </source>
</evidence>
<dbReference type="Gene3D" id="3.40.50.1970">
    <property type="match status" value="1"/>
</dbReference>
<protein>
    <submittedName>
        <fullName evidence="4">Iron-containing alcohol dehydrogenase</fullName>
    </submittedName>
</protein>
<dbReference type="Proteomes" id="UP000661435">
    <property type="component" value="Unassembled WGS sequence"/>
</dbReference>
<dbReference type="InterPro" id="IPR056798">
    <property type="entry name" value="ADH_Fe_C"/>
</dbReference>
<dbReference type="FunFam" id="1.20.1090.10:FF:000001">
    <property type="entry name" value="Aldehyde-alcohol dehydrogenase"/>
    <property type="match status" value="1"/>
</dbReference>
<dbReference type="PANTHER" id="PTHR11496">
    <property type="entry name" value="ALCOHOL DEHYDROGENASE"/>
    <property type="match status" value="1"/>
</dbReference>
<sequence length="363" mass="37842">MERFQLKPTIYFGPDALAALDALAGKRVMVITDAFLSSSGLLDRVTARLTGCTVERFTEVVPDPSLALVARGARALADFRPEAVVAFGGGSPMDCAKAMVEFGKKLEAGLAPLFYAVPTTAGTGSEVTSFAVLTDTERGVKYPLVDDALLPDAAVLDASLLAGVPPAVTADTGMDVLTHAAEAYVAKQASPFSDALAEQAFSLAYEHLKPAYETAGESRAKENMLLASCMAGMAFNAAGLGLCHGLAHSLGGRYHVPHGRLNALLLPHVIQFNAADAGAARRYARLAGRCGLAQNPRALAAALNRLRAALKLPDRLSACGVEAGQLRGDMDALAEAALADLCTPTNPRSVSVLDVKAILKELV</sequence>
<dbReference type="RefSeq" id="WP_186908577.1">
    <property type="nucleotide sequence ID" value="NZ_JACOPP010000024.1"/>
</dbReference>
<dbReference type="SUPFAM" id="SSF56796">
    <property type="entry name" value="Dehydroquinate synthase-like"/>
    <property type="match status" value="1"/>
</dbReference>
<gene>
    <name evidence="4" type="ORF">H8S57_13600</name>
</gene>
<comment type="caution">
    <text evidence="4">The sequence shown here is derived from an EMBL/GenBank/DDBJ whole genome shotgun (WGS) entry which is preliminary data.</text>
</comment>
<dbReference type="PANTHER" id="PTHR11496:SF83">
    <property type="entry name" value="HYDROXYACID-OXOACID TRANSHYDROGENASE, MITOCHONDRIAL"/>
    <property type="match status" value="1"/>
</dbReference>
<dbReference type="GO" id="GO:0046872">
    <property type="term" value="F:metal ion binding"/>
    <property type="evidence" value="ECO:0007669"/>
    <property type="project" value="InterPro"/>
</dbReference>
<dbReference type="GO" id="GO:0004022">
    <property type="term" value="F:alcohol dehydrogenase (NAD+) activity"/>
    <property type="evidence" value="ECO:0007669"/>
    <property type="project" value="UniProtKB-ARBA"/>
</dbReference>
<evidence type="ECO:0000313" key="5">
    <source>
        <dbReference type="Proteomes" id="UP000661435"/>
    </source>
</evidence>
<dbReference type="FunFam" id="3.40.50.1970:FF:000003">
    <property type="entry name" value="Alcohol dehydrogenase, iron-containing"/>
    <property type="match status" value="1"/>
</dbReference>
<reference evidence="4" key="1">
    <citation type="submission" date="2020-08" db="EMBL/GenBank/DDBJ databases">
        <title>Genome public.</title>
        <authorList>
            <person name="Liu C."/>
            <person name="Sun Q."/>
        </authorList>
    </citation>
    <scope>NUCLEOTIDE SEQUENCE</scope>
    <source>
        <strain evidence="4">NSJ-51</strain>
    </source>
</reference>
<dbReference type="CDD" id="cd08180">
    <property type="entry name" value="PDD"/>
    <property type="match status" value="1"/>
</dbReference>
<accession>A0A8J6MB75</accession>
<evidence type="ECO:0000259" key="2">
    <source>
        <dbReference type="Pfam" id="PF00465"/>
    </source>
</evidence>
<feature type="domain" description="Alcohol dehydrogenase iron-type/glycerol dehydrogenase GldA" evidence="2">
    <location>
        <begin position="9"/>
        <end position="157"/>
    </location>
</feature>
<dbReference type="Gene3D" id="1.20.1090.10">
    <property type="entry name" value="Dehydroquinate synthase-like - alpha domain"/>
    <property type="match status" value="1"/>
</dbReference>
<dbReference type="Pfam" id="PF00465">
    <property type="entry name" value="Fe-ADH"/>
    <property type="match status" value="1"/>
</dbReference>
<proteinExistence type="predicted"/>
<keyword evidence="1" id="KW-0560">Oxidoreductase</keyword>